<evidence type="ECO:0000256" key="3">
    <source>
        <dbReference type="SAM" id="SignalP"/>
    </source>
</evidence>
<feature type="signal peptide" evidence="3">
    <location>
        <begin position="1"/>
        <end position="19"/>
    </location>
</feature>
<evidence type="ECO:0000259" key="4">
    <source>
        <dbReference type="Pfam" id="PF00080"/>
    </source>
</evidence>
<protein>
    <submittedName>
        <fullName evidence="5">Superoxide dismutase family protein</fullName>
    </submittedName>
</protein>
<dbReference type="AlphaFoldDB" id="A0A432WVQ7"/>
<feature type="domain" description="Superoxide dismutase copper/zinc binding" evidence="4">
    <location>
        <begin position="49"/>
        <end position="177"/>
    </location>
</feature>
<feature type="region of interest" description="Disordered" evidence="2">
    <location>
        <begin position="91"/>
        <end position="118"/>
    </location>
</feature>
<dbReference type="PRINTS" id="PR00068">
    <property type="entry name" value="CUZNDISMTASE"/>
</dbReference>
<accession>A0A432WVQ7</accession>
<proteinExistence type="inferred from homology"/>
<dbReference type="PROSITE" id="PS00087">
    <property type="entry name" value="SOD_CU_ZN_1"/>
    <property type="match status" value="1"/>
</dbReference>
<feature type="chain" id="PRO_5019528703" evidence="3">
    <location>
        <begin position="20"/>
        <end position="183"/>
    </location>
</feature>
<dbReference type="Proteomes" id="UP000286976">
    <property type="component" value="Unassembled WGS sequence"/>
</dbReference>
<gene>
    <name evidence="5" type="ORF">CWE15_10890</name>
</gene>
<dbReference type="InterPro" id="IPR024134">
    <property type="entry name" value="SOD_Cu/Zn_/chaperone"/>
</dbReference>
<dbReference type="CDD" id="cd00305">
    <property type="entry name" value="Cu-Zn_Superoxide_Dismutase"/>
    <property type="match status" value="1"/>
</dbReference>
<evidence type="ECO:0000256" key="2">
    <source>
        <dbReference type="SAM" id="MobiDB-lite"/>
    </source>
</evidence>
<feature type="compositionally biased region" description="Polar residues" evidence="2">
    <location>
        <begin position="93"/>
        <end position="102"/>
    </location>
</feature>
<dbReference type="InterPro" id="IPR036423">
    <property type="entry name" value="SOD-like_Cu/Zn_dom_sf"/>
</dbReference>
<dbReference type="EMBL" id="PIPQ01000010">
    <property type="protein sequence ID" value="RUO37860.1"/>
    <property type="molecule type" value="Genomic_DNA"/>
</dbReference>
<dbReference type="Pfam" id="PF00080">
    <property type="entry name" value="Sod_Cu"/>
    <property type="match status" value="1"/>
</dbReference>
<name>A0A432WVQ7_9GAMM</name>
<dbReference type="InterPro" id="IPR018152">
    <property type="entry name" value="SOD_Cu/Zn_BS"/>
</dbReference>
<dbReference type="PANTHER" id="PTHR10003">
    <property type="entry name" value="SUPEROXIDE DISMUTASE CU-ZN -RELATED"/>
    <property type="match status" value="1"/>
</dbReference>
<sequence length="183" mass="19100">MLKRTFIGLALVASLSACNSEPHHHITPVVPGTTYSAHLMPTAGNEGLQGTIHFEQKPQHVSIRVHVEGLPANSTHGFHVHEFGDCSAPDATSAGSHFNPQETAHGGPDSSERHVGDLGNIESNAQGVAVVELADTALAMEGAHNILGRAVVIHSQHDDLTSQPVGNAGSRLLCGVIGVAKTR</sequence>
<organism evidence="5 6">
    <name type="scientific">Aliidiomarina taiwanensis</name>
    <dbReference type="NCBI Taxonomy" id="946228"/>
    <lineage>
        <taxon>Bacteria</taxon>
        <taxon>Pseudomonadati</taxon>
        <taxon>Pseudomonadota</taxon>
        <taxon>Gammaproteobacteria</taxon>
        <taxon>Alteromonadales</taxon>
        <taxon>Idiomarinaceae</taxon>
        <taxon>Aliidiomarina</taxon>
    </lineage>
</organism>
<dbReference type="PROSITE" id="PS51257">
    <property type="entry name" value="PROKAR_LIPOPROTEIN"/>
    <property type="match status" value="1"/>
</dbReference>
<evidence type="ECO:0000256" key="1">
    <source>
        <dbReference type="ARBA" id="ARBA00010457"/>
    </source>
</evidence>
<dbReference type="InterPro" id="IPR001424">
    <property type="entry name" value="SOD_Cu_Zn_dom"/>
</dbReference>
<dbReference type="OrthoDB" id="5431326at2"/>
<comment type="similarity">
    <text evidence="1">Belongs to the Cu-Zn superoxide dismutase family.</text>
</comment>
<evidence type="ECO:0000313" key="6">
    <source>
        <dbReference type="Proteomes" id="UP000286976"/>
    </source>
</evidence>
<dbReference type="RefSeq" id="WP_126758114.1">
    <property type="nucleotide sequence ID" value="NZ_PIPQ01000010.1"/>
</dbReference>
<dbReference type="Gene3D" id="2.60.40.200">
    <property type="entry name" value="Superoxide dismutase, copper/zinc binding domain"/>
    <property type="match status" value="1"/>
</dbReference>
<dbReference type="GO" id="GO:0005507">
    <property type="term" value="F:copper ion binding"/>
    <property type="evidence" value="ECO:0007669"/>
    <property type="project" value="InterPro"/>
</dbReference>
<keyword evidence="6" id="KW-1185">Reference proteome</keyword>
<reference evidence="5 6" key="1">
    <citation type="journal article" date="2011" name="Front. Microbiol.">
        <title>Genomic signatures of strain selection and enhancement in Bacillus atrophaeus var. globigii, a historical biowarfare simulant.</title>
        <authorList>
            <person name="Gibbons H.S."/>
            <person name="Broomall S.M."/>
            <person name="McNew L.A."/>
            <person name="Daligault H."/>
            <person name="Chapman C."/>
            <person name="Bruce D."/>
            <person name="Karavis M."/>
            <person name="Krepps M."/>
            <person name="McGregor P.A."/>
            <person name="Hong C."/>
            <person name="Park K.H."/>
            <person name="Akmal A."/>
            <person name="Feldman A."/>
            <person name="Lin J.S."/>
            <person name="Chang W.E."/>
            <person name="Higgs B.W."/>
            <person name="Demirev P."/>
            <person name="Lindquist J."/>
            <person name="Liem A."/>
            <person name="Fochler E."/>
            <person name="Read T.D."/>
            <person name="Tapia R."/>
            <person name="Johnson S."/>
            <person name="Bishop-Lilly K.A."/>
            <person name="Detter C."/>
            <person name="Han C."/>
            <person name="Sozhamannan S."/>
            <person name="Rosenzweig C.N."/>
            <person name="Skowronski E.W."/>
        </authorList>
    </citation>
    <scope>NUCLEOTIDE SEQUENCE [LARGE SCALE GENOMIC DNA]</scope>
    <source>
        <strain evidence="5 6">AIT1</strain>
    </source>
</reference>
<keyword evidence="3" id="KW-0732">Signal</keyword>
<evidence type="ECO:0000313" key="5">
    <source>
        <dbReference type="EMBL" id="RUO37860.1"/>
    </source>
</evidence>
<comment type="caution">
    <text evidence="5">The sequence shown here is derived from an EMBL/GenBank/DDBJ whole genome shotgun (WGS) entry which is preliminary data.</text>
</comment>
<dbReference type="SUPFAM" id="SSF49329">
    <property type="entry name" value="Cu,Zn superoxide dismutase-like"/>
    <property type="match status" value="1"/>
</dbReference>
<dbReference type="GO" id="GO:0006801">
    <property type="term" value="P:superoxide metabolic process"/>
    <property type="evidence" value="ECO:0007669"/>
    <property type="project" value="InterPro"/>
</dbReference>